<dbReference type="KEGG" id="lpil:LIP_0198"/>
<feature type="chain" id="PRO_5005486822" evidence="2">
    <location>
        <begin position="41"/>
        <end position="593"/>
    </location>
</feature>
<keyword evidence="1" id="KW-1133">Transmembrane helix</keyword>
<reference evidence="4" key="1">
    <citation type="submission" date="2015-07" db="EMBL/GenBank/DDBJ databases">
        <title>Complete genome sequence and phylogenetic analysis of Limnochorda pilosa.</title>
        <authorList>
            <person name="Watanabe M."/>
            <person name="Kojima H."/>
            <person name="Fukui M."/>
        </authorList>
    </citation>
    <scope>NUCLEOTIDE SEQUENCE [LARGE SCALE GENOMIC DNA]</scope>
    <source>
        <strain evidence="4">HC45</strain>
    </source>
</reference>
<keyword evidence="1" id="KW-0472">Membrane</keyword>
<feature type="transmembrane region" description="Helical" evidence="1">
    <location>
        <begin position="502"/>
        <end position="524"/>
    </location>
</feature>
<feature type="transmembrane region" description="Helical" evidence="1">
    <location>
        <begin position="566"/>
        <end position="587"/>
    </location>
</feature>
<dbReference type="Proteomes" id="UP000065807">
    <property type="component" value="Chromosome"/>
</dbReference>
<evidence type="ECO:0000313" key="4">
    <source>
        <dbReference type="Proteomes" id="UP000065807"/>
    </source>
</evidence>
<dbReference type="EMBL" id="AP014924">
    <property type="protein sequence ID" value="BAS26055.1"/>
    <property type="molecule type" value="Genomic_DNA"/>
</dbReference>
<feature type="transmembrane region" description="Helical" evidence="1">
    <location>
        <begin position="530"/>
        <end position="554"/>
    </location>
</feature>
<evidence type="ECO:0000313" key="3">
    <source>
        <dbReference type="EMBL" id="BAS26055.1"/>
    </source>
</evidence>
<accession>A0A0K2SG36</accession>
<evidence type="ECO:0000256" key="2">
    <source>
        <dbReference type="SAM" id="SignalP"/>
    </source>
</evidence>
<proteinExistence type="predicted"/>
<protein>
    <submittedName>
        <fullName evidence="3">Uncharacterized protein</fullName>
    </submittedName>
</protein>
<reference evidence="4" key="2">
    <citation type="journal article" date="2016" name="Int. J. Syst. Evol. Microbiol.">
        <title>Complete genome sequence and cell structure of Limnochorda pilosa, a Gram-negative spore-former within the phylum Firmicutes.</title>
        <authorList>
            <person name="Watanabe M."/>
            <person name="Kojima H."/>
            <person name="Fukui M."/>
        </authorList>
    </citation>
    <scope>NUCLEOTIDE SEQUENCE [LARGE SCALE GENOMIC DNA]</scope>
    <source>
        <strain evidence="4">HC45</strain>
    </source>
</reference>
<dbReference type="AlphaFoldDB" id="A0A0K2SG36"/>
<keyword evidence="1" id="KW-0812">Transmembrane</keyword>
<feature type="transmembrane region" description="Helical" evidence="1">
    <location>
        <begin position="462"/>
        <end position="490"/>
    </location>
</feature>
<dbReference type="STRING" id="1555112.LIP_0198"/>
<dbReference type="PROSITE" id="PS51257">
    <property type="entry name" value="PROKAR_LIPOPROTEIN"/>
    <property type="match status" value="1"/>
</dbReference>
<gene>
    <name evidence="3" type="ORF">LIP_0198</name>
</gene>
<keyword evidence="4" id="KW-1185">Reference proteome</keyword>
<name>A0A0K2SG36_LIMPI</name>
<organism evidence="3 4">
    <name type="scientific">Limnochorda pilosa</name>
    <dbReference type="NCBI Taxonomy" id="1555112"/>
    <lineage>
        <taxon>Bacteria</taxon>
        <taxon>Bacillati</taxon>
        <taxon>Bacillota</taxon>
        <taxon>Limnochordia</taxon>
        <taxon>Limnochordales</taxon>
        <taxon>Limnochordaceae</taxon>
        <taxon>Limnochorda</taxon>
    </lineage>
</organism>
<sequence>MRPGDALPFFPARPPVRALRTLGAALAVTLACLAAPVLQAAPTPPPGYDRARSRVVKLGEGVVLRAPELLWSGALEGGLLRLLWTAETEGGLALVTRTIAFRGGRMQVGDAAILRQGGEPLADPAGPKAGAPVRPHQPLLLPGAGAGDSGPARDRLVWVEGSPGARSLWVAPLEGDRLGPAEQLASPSQDARAPAVVAALAGEDPGATLAWIEGTGAGGRLVVARSAAGGAFGSPAVASEGTPVLAFALGRRERADYGLVLERTGETTARLRSFRLVWPDGGGAPGLTLQIVSPRVGLPERDRLDFAWAVSPAGRLYVLAIVVLRDRSVLPAAYLFQVDADGLLAPIRTVPLQPRSQPRLTWSQGLDLTWTAPDQTGTWQVLSARLDPDRPGELAGMPVTAGWQGSFVPSALRDPQGNLHAAWVSPREEGWQLLYRTDRVQQTTLLADRLESVASSDHPERLLALLGFFAFFAVAALLPAQGPALLLVWGWERVVGREPSRWLWLAGVLAADLVSRVGLLPLWSPEAFDLGAWALAFRTAYLLPPLLAVLWLRWRPAQASTHRGRWELALFYLAAQVAVTAWPFTLWKMAGLG</sequence>
<feature type="signal peptide" evidence="2">
    <location>
        <begin position="1"/>
        <end position="40"/>
    </location>
</feature>
<keyword evidence="2" id="KW-0732">Signal</keyword>
<dbReference type="RefSeq" id="WP_068133119.1">
    <property type="nucleotide sequence ID" value="NZ_AP014924.1"/>
</dbReference>
<evidence type="ECO:0000256" key="1">
    <source>
        <dbReference type="SAM" id="Phobius"/>
    </source>
</evidence>